<dbReference type="KEGG" id="ccai:NAS2_1384"/>
<name>A0A4P2VF38_9ARCH</name>
<proteinExistence type="predicted"/>
<organism evidence="1 2">
    <name type="scientific">Conexivisphaera calida</name>
    <dbReference type="NCBI Taxonomy" id="1874277"/>
    <lineage>
        <taxon>Archaea</taxon>
        <taxon>Nitrososphaerota</taxon>
        <taxon>Conexivisphaeria</taxon>
        <taxon>Conexivisphaerales</taxon>
        <taxon>Conexivisphaeraceae</taxon>
        <taxon>Conexivisphaera</taxon>
    </lineage>
</organism>
<dbReference type="RefSeq" id="WP_174448970.1">
    <property type="nucleotide sequence ID" value="NZ_AP018732.1"/>
</dbReference>
<dbReference type="AlphaFoldDB" id="A0A4P2VF38"/>
<gene>
    <name evidence="1" type="ORF">NAS2_1384</name>
</gene>
<evidence type="ECO:0000313" key="2">
    <source>
        <dbReference type="Proteomes" id="UP000509448"/>
    </source>
</evidence>
<dbReference type="Proteomes" id="UP000509448">
    <property type="component" value="Chromosome"/>
</dbReference>
<evidence type="ECO:0000313" key="1">
    <source>
        <dbReference type="EMBL" id="BBE42771.1"/>
    </source>
</evidence>
<protein>
    <submittedName>
        <fullName evidence="1">ABC-type phosphate transport system, permease component</fullName>
    </submittedName>
</protein>
<accession>A0A4P2VF38</accession>
<dbReference type="GeneID" id="55585196"/>
<reference evidence="1 2" key="1">
    <citation type="journal article" date="2019" name="ISME J.">
        <title>Isolation and characterization of a thermophilic sulfur- and iron-reducing thaumarchaeote from a terrestrial acidic hot spring.</title>
        <authorList>
            <person name="Kato S."/>
            <person name="Itoh T."/>
            <person name="Yuki M."/>
            <person name="Nagamori M."/>
            <person name="Ohnishi M."/>
            <person name="Uematsu K."/>
            <person name="Suzuki K."/>
            <person name="Takashina T."/>
            <person name="Ohkuma M."/>
        </authorList>
    </citation>
    <scope>NUCLEOTIDE SEQUENCE [LARGE SCALE GENOMIC DNA]</scope>
    <source>
        <strain evidence="1 2">NAS-02</strain>
    </source>
</reference>
<dbReference type="EMBL" id="AP018732">
    <property type="protein sequence ID" value="BBE42771.1"/>
    <property type="molecule type" value="Genomic_DNA"/>
</dbReference>
<keyword evidence="2" id="KW-1185">Reference proteome</keyword>
<sequence length="250" mass="26898">MELTPSGAIEVSNVSNVIAWYGPYTTLGPGYYNVTFLISSSSSSPSDRAVLQVTSDYGKSYLVTLGITGPYVGAGRWVEVSVPVYVSSTQDGVEFRCAVQGWSGSLYLSRILVTWEGQAPSSISTVYPATQMWTANGSSYSDGMIVATNASRIMWYGPYATLYPGSYNVTFWIDGNMSTSLEVLLQVTSNYGNTVLAQGAVYGRNVHGWTPVTLQVNLDSTQQGAEFRGWAIGLDGTVELGNVTVEGHVR</sequence>
<dbReference type="OrthoDB" id="213050at2157"/>